<dbReference type="AlphaFoldDB" id="A0A7J6FD80"/>
<dbReference type="InterPro" id="IPR002156">
    <property type="entry name" value="RNaseH_domain"/>
</dbReference>
<name>A0A7J6FD80_CANSA</name>
<feature type="domain" description="RNase H type-1" evidence="1">
    <location>
        <begin position="25"/>
        <end position="71"/>
    </location>
</feature>
<dbReference type="EMBL" id="JAATIQ010000242">
    <property type="protein sequence ID" value="KAF4367839.1"/>
    <property type="molecule type" value="Genomic_DNA"/>
</dbReference>
<dbReference type="GO" id="GO:0003676">
    <property type="term" value="F:nucleic acid binding"/>
    <property type="evidence" value="ECO:0007669"/>
    <property type="project" value="InterPro"/>
</dbReference>
<protein>
    <recommendedName>
        <fullName evidence="1">RNase H type-1 domain-containing protein</fullName>
    </recommendedName>
</protein>
<sequence length="72" mass="7491">MANVISPLLFGKACIGAKTFLNNASNENSARSRAGALVRNSSGQIIAARAQSIAGQMPPQSVEAWALLQALH</sequence>
<dbReference type="GO" id="GO:0004523">
    <property type="term" value="F:RNA-DNA hybrid ribonuclease activity"/>
    <property type="evidence" value="ECO:0007669"/>
    <property type="project" value="InterPro"/>
</dbReference>
<accession>A0A7J6FD80</accession>
<reference evidence="2 3" key="1">
    <citation type="journal article" date="2020" name="bioRxiv">
        <title>Sequence and annotation of 42 cannabis genomes reveals extensive copy number variation in cannabinoid synthesis and pathogen resistance genes.</title>
        <authorList>
            <person name="Mckernan K.J."/>
            <person name="Helbert Y."/>
            <person name="Kane L.T."/>
            <person name="Ebling H."/>
            <person name="Zhang L."/>
            <person name="Liu B."/>
            <person name="Eaton Z."/>
            <person name="Mclaughlin S."/>
            <person name="Kingan S."/>
            <person name="Baybayan P."/>
            <person name="Concepcion G."/>
            <person name="Jordan M."/>
            <person name="Riva A."/>
            <person name="Barbazuk W."/>
            <person name="Harkins T."/>
        </authorList>
    </citation>
    <scope>NUCLEOTIDE SEQUENCE [LARGE SCALE GENOMIC DNA]</scope>
    <source>
        <strain evidence="3">cv. Jamaican Lion 4</strain>
        <tissue evidence="2">Leaf</tissue>
    </source>
</reference>
<evidence type="ECO:0000259" key="1">
    <source>
        <dbReference type="Pfam" id="PF13456"/>
    </source>
</evidence>
<proteinExistence type="predicted"/>
<keyword evidence="3" id="KW-1185">Reference proteome</keyword>
<evidence type="ECO:0000313" key="2">
    <source>
        <dbReference type="EMBL" id="KAF4367839.1"/>
    </source>
</evidence>
<comment type="caution">
    <text evidence="2">The sequence shown here is derived from an EMBL/GenBank/DDBJ whole genome shotgun (WGS) entry which is preliminary data.</text>
</comment>
<organism evidence="2 3">
    <name type="scientific">Cannabis sativa</name>
    <name type="common">Hemp</name>
    <name type="synonym">Marijuana</name>
    <dbReference type="NCBI Taxonomy" id="3483"/>
    <lineage>
        <taxon>Eukaryota</taxon>
        <taxon>Viridiplantae</taxon>
        <taxon>Streptophyta</taxon>
        <taxon>Embryophyta</taxon>
        <taxon>Tracheophyta</taxon>
        <taxon>Spermatophyta</taxon>
        <taxon>Magnoliopsida</taxon>
        <taxon>eudicotyledons</taxon>
        <taxon>Gunneridae</taxon>
        <taxon>Pentapetalae</taxon>
        <taxon>rosids</taxon>
        <taxon>fabids</taxon>
        <taxon>Rosales</taxon>
        <taxon>Cannabaceae</taxon>
        <taxon>Cannabis</taxon>
    </lineage>
</organism>
<evidence type="ECO:0000313" key="3">
    <source>
        <dbReference type="Proteomes" id="UP000583929"/>
    </source>
</evidence>
<dbReference type="Proteomes" id="UP000583929">
    <property type="component" value="Unassembled WGS sequence"/>
</dbReference>
<gene>
    <name evidence="2" type="ORF">G4B88_003318</name>
</gene>
<dbReference type="Pfam" id="PF13456">
    <property type="entry name" value="RVT_3"/>
    <property type="match status" value="1"/>
</dbReference>